<dbReference type="EMBL" id="JANRMS010001149">
    <property type="protein sequence ID" value="KAJ3530622.1"/>
    <property type="molecule type" value="Genomic_DNA"/>
</dbReference>
<comment type="caution">
    <text evidence="1">The sequence shown here is derived from an EMBL/GenBank/DDBJ whole genome shotgun (WGS) entry which is preliminary data.</text>
</comment>
<organism evidence="1 2">
    <name type="scientific">Fusarium decemcellulare</name>
    <dbReference type="NCBI Taxonomy" id="57161"/>
    <lineage>
        <taxon>Eukaryota</taxon>
        <taxon>Fungi</taxon>
        <taxon>Dikarya</taxon>
        <taxon>Ascomycota</taxon>
        <taxon>Pezizomycotina</taxon>
        <taxon>Sordariomycetes</taxon>
        <taxon>Hypocreomycetidae</taxon>
        <taxon>Hypocreales</taxon>
        <taxon>Nectriaceae</taxon>
        <taxon>Fusarium</taxon>
        <taxon>Fusarium decemcellulare species complex</taxon>
    </lineage>
</organism>
<gene>
    <name evidence="1" type="ORF">NM208_g9245</name>
</gene>
<accession>A0ACC1S2B5</accession>
<dbReference type="Proteomes" id="UP001148629">
    <property type="component" value="Unassembled WGS sequence"/>
</dbReference>
<reference evidence="1" key="1">
    <citation type="submission" date="2022-08" db="EMBL/GenBank/DDBJ databases">
        <title>Genome Sequence of Fusarium decemcellulare.</title>
        <authorList>
            <person name="Buettner E."/>
        </authorList>
    </citation>
    <scope>NUCLEOTIDE SEQUENCE</scope>
    <source>
        <strain evidence="1">Babe19</strain>
    </source>
</reference>
<proteinExistence type="predicted"/>
<sequence>MESQQVEKRLPSPVGKEVDSTPNSDLQWTEQEERALVRKVDLLKMPLLILGFFALQLDRGNIGNALTDFFLKDVGITQNQFNVGQQLLSVGVILLEIPSNLILYRLGSNLWIGGQIIAWGFVATFQAFQKGLGPYFATRLLLGLCEAVFIPASLFTLSRWYKRDEISKRFSWFFLGNMLAPALAGLIAFGILRMRGIANLTGWQWLFILEGLFTILVRIAFLLTFPQQVSNPVSLLRVRYFDERETQILTERVLRDDPSKAVVRQYFSRDELKAALINWRFLPHLGLTIAGLAPTSAFNSYAPTLTTGFGFDRLESNALVSIAYWVLLFFILFWGWVADRLRVANRSLIESDNAVLRFAILASSIAISWPWHPINGSWLSLNTKSAGERSVTMAMHIMAANCSGIIGTQLFRSEDAPVYRRGWTVIVCLSSAEVLFSLLANLQYYLGNGLSLAAADWQYRSRPELAAPRLNITVPADREAVEKGYIFIAPYEGFAEGHKGPVQPGAYIFRNDGELVWSGVGYHSGWVANFVPDTWKGEPYLRAFQGKLDGSHGRMYGYHVLLGSDYRVAKVVQTRSHSLTSAHEFRIVDGKTALVENPTPRTISLEPWGGDEGQNWIVSGGFQEVDIETGQVIFEWQSLDHVDPKYSAFPLDFGEGLPGSGRNETDAWNYFHINSVDKDDEGNYLLSARNVASLFKINGTNGEIIWQLGGFHGGSSFEIPPEDRFAFQHHARFHGRSADGSLEFISLFDNGAHSAPSKTRPFSRASIFQLDLNKGTAKALRTFDAPDGLSARTQGSAQILPNSNVFVNWGEAGAVTEFNKDGRVLFHSYLDSAPEGIRVQSYRGFRANWTGNPSEEPALVAFEGDSQGDLDVYVSWNGDTETALWRFYARSSAQSQSLLLGELRREGFETHGRFRSVLTDGHIIITAEAVDAKNNILIRTRPVTASVDVKDASFSGLVGQTFRSEEL</sequence>
<keyword evidence="2" id="KW-1185">Reference proteome</keyword>
<evidence type="ECO:0000313" key="2">
    <source>
        <dbReference type="Proteomes" id="UP001148629"/>
    </source>
</evidence>
<protein>
    <submittedName>
        <fullName evidence="1">Uncharacterized protein</fullName>
    </submittedName>
</protein>
<evidence type="ECO:0000313" key="1">
    <source>
        <dbReference type="EMBL" id="KAJ3530622.1"/>
    </source>
</evidence>
<name>A0ACC1S2B5_9HYPO</name>